<dbReference type="Pfam" id="PF08546">
    <property type="entry name" value="ApbA_C"/>
    <property type="match status" value="1"/>
</dbReference>
<organism evidence="14 15">
    <name type="scientific">Litoribrevibacter euphylliae</name>
    <dbReference type="NCBI Taxonomy" id="1834034"/>
    <lineage>
        <taxon>Bacteria</taxon>
        <taxon>Pseudomonadati</taxon>
        <taxon>Pseudomonadota</taxon>
        <taxon>Gammaproteobacteria</taxon>
        <taxon>Oceanospirillales</taxon>
        <taxon>Oceanospirillaceae</taxon>
        <taxon>Litoribrevibacter</taxon>
    </lineage>
</organism>
<dbReference type="PANTHER" id="PTHR43765">
    <property type="entry name" value="2-DEHYDROPANTOATE 2-REDUCTASE-RELATED"/>
    <property type="match status" value="1"/>
</dbReference>
<keyword evidence="6 10" id="KW-0521">NADP</keyword>
<dbReference type="GO" id="GO:0008677">
    <property type="term" value="F:2-dehydropantoate 2-reductase activity"/>
    <property type="evidence" value="ECO:0007669"/>
    <property type="project" value="UniProtKB-EC"/>
</dbReference>
<dbReference type="EMBL" id="JBHRSZ010000002">
    <property type="protein sequence ID" value="MFC3150638.1"/>
    <property type="molecule type" value="Genomic_DNA"/>
</dbReference>
<keyword evidence="5 10" id="KW-0566">Pantothenate biosynthesis</keyword>
<proteinExistence type="inferred from homology"/>
<dbReference type="InterPro" id="IPR050838">
    <property type="entry name" value="Ketopantoate_reductase"/>
</dbReference>
<dbReference type="Gene3D" id="3.40.50.720">
    <property type="entry name" value="NAD(P)-binding Rossmann-like Domain"/>
    <property type="match status" value="1"/>
</dbReference>
<sequence>MTTDKNEDGNPASSEQTRSEGPHWVIAGAGSIGIWIGAHLASAGKKVTFLARPRIINKVQEHGIQLTSWTGTSLSLPADQIVMTENEACLADADVIVVAVKSKDTFAIAEQISRHIKPGARIISAQNGINNASALSNILPDHQVGSMMVPYNVLPMEKGRYHCGTQGRLVIDQGLSDLAKTIRAAKLDIDTAEDMHEVLWGKLLLNLNNPLNAISGMPLVEELSDRKWRCQLADCMEETLGILDELGIQPKIQAAVPATWIPRILRLPTFLFKLLAKQMLQMDPLARSSMQEDIQLKRPTEIDYINGEVVRYARSLGMQAPFNEAVIAQIKRLEQTYALTR</sequence>
<comment type="similarity">
    <text evidence="2 10">Belongs to the ketopantoate reductase family.</text>
</comment>
<dbReference type="PANTHER" id="PTHR43765:SF2">
    <property type="entry name" value="2-DEHYDROPANTOATE 2-REDUCTASE"/>
    <property type="match status" value="1"/>
</dbReference>
<dbReference type="InterPro" id="IPR013752">
    <property type="entry name" value="KPA_reductase"/>
</dbReference>
<feature type="domain" description="Ketopantoate reductase C-terminal" evidence="13">
    <location>
        <begin position="195"/>
        <end position="334"/>
    </location>
</feature>
<comment type="pathway">
    <text evidence="1 10">Cofactor biosynthesis; (R)-pantothenate biosynthesis; (R)-pantoate from 3-methyl-2-oxobutanoate: step 2/2.</text>
</comment>
<dbReference type="InterPro" id="IPR008927">
    <property type="entry name" value="6-PGluconate_DH-like_C_sf"/>
</dbReference>
<evidence type="ECO:0000259" key="12">
    <source>
        <dbReference type="Pfam" id="PF02558"/>
    </source>
</evidence>
<dbReference type="SUPFAM" id="SSF48179">
    <property type="entry name" value="6-phosphogluconate dehydrogenase C-terminal domain-like"/>
    <property type="match status" value="1"/>
</dbReference>
<dbReference type="RefSeq" id="WP_386717800.1">
    <property type="nucleotide sequence ID" value="NZ_JBHRSZ010000002.1"/>
</dbReference>
<dbReference type="InterPro" id="IPR013328">
    <property type="entry name" value="6PGD_dom2"/>
</dbReference>
<reference evidence="15" key="1">
    <citation type="journal article" date="2019" name="Int. J. Syst. Evol. Microbiol.">
        <title>The Global Catalogue of Microorganisms (GCM) 10K type strain sequencing project: providing services to taxonomists for standard genome sequencing and annotation.</title>
        <authorList>
            <consortium name="The Broad Institute Genomics Platform"/>
            <consortium name="The Broad Institute Genome Sequencing Center for Infectious Disease"/>
            <person name="Wu L."/>
            <person name="Ma J."/>
        </authorList>
    </citation>
    <scope>NUCLEOTIDE SEQUENCE [LARGE SCALE GENOMIC DNA]</scope>
    <source>
        <strain evidence="15">KCTC 52438</strain>
    </source>
</reference>
<evidence type="ECO:0000256" key="7">
    <source>
        <dbReference type="ARBA" id="ARBA00023002"/>
    </source>
</evidence>
<dbReference type="InterPro" id="IPR003710">
    <property type="entry name" value="ApbA"/>
</dbReference>
<comment type="function">
    <text evidence="10">Catalyzes the NADPH-dependent reduction of ketopantoate into pantoic acid.</text>
</comment>
<evidence type="ECO:0000259" key="13">
    <source>
        <dbReference type="Pfam" id="PF08546"/>
    </source>
</evidence>
<feature type="region of interest" description="Disordered" evidence="11">
    <location>
        <begin position="1"/>
        <end position="21"/>
    </location>
</feature>
<evidence type="ECO:0000313" key="14">
    <source>
        <dbReference type="EMBL" id="MFC3150638.1"/>
    </source>
</evidence>
<comment type="catalytic activity">
    <reaction evidence="9 10">
        <text>(R)-pantoate + NADP(+) = 2-dehydropantoate + NADPH + H(+)</text>
        <dbReference type="Rhea" id="RHEA:16233"/>
        <dbReference type="ChEBI" id="CHEBI:11561"/>
        <dbReference type="ChEBI" id="CHEBI:15378"/>
        <dbReference type="ChEBI" id="CHEBI:15980"/>
        <dbReference type="ChEBI" id="CHEBI:57783"/>
        <dbReference type="ChEBI" id="CHEBI:58349"/>
        <dbReference type="EC" id="1.1.1.169"/>
    </reaction>
</comment>
<dbReference type="Pfam" id="PF02558">
    <property type="entry name" value="ApbA"/>
    <property type="match status" value="1"/>
</dbReference>
<dbReference type="NCBIfam" id="TIGR00745">
    <property type="entry name" value="apbA_panE"/>
    <property type="match status" value="1"/>
</dbReference>
<dbReference type="SUPFAM" id="SSF51735">
    <property type="entry name" value="NAD(P)-binding Rossmann-fold domains"/>
    <property type="match status" value="1"/>
</dbReference>
<dbReference type="NCBIfam" id="NF006083">
    <property type="entry name" value="PRK08229.1"/>
    <property type="match status" value="1"/>
</dbReference>
<name>A0ABV7HDL8_9GAMM</name>
<dbReference type="InterPro" id="IPR013332">
    <property type="entry name" value="KPR_N"/>
</dbReference>
<protein>
    <recommendedName>
        <fullName evidence="4 10">2-dehydropantoate 2-reductase</fullName>
        <ecNumber evidence="3 10">1.1.1.169</ecNumber>
    </recommendedName>
    <alternativeName>
        <fullName evidence="8 10">Ketopantoate reductase</fullName>
    </alternativeName>
</protein>
<evidence type="ECO:0000256" key="3">
    <source>
        <dbReference type="ARBA" id="ARBA00013014"/>
    </source>
</evidence>
<dbReference type="InterPro" id="IPR036291">
    <property type="entry name" value="NAD(P)-bd_dom_sf"/>
</dbReference>
<evidence type="ECO:0000256" key="2">
    <source>
        <dbReference type="ARBA" id="ARBA00007870"/>
    </source>
</evidence>
<accession>A0ABV7HDL8</accession>
<evidence type="ECO:0000313" key="15">
    <source>
        <dbReference type="Proteomes" id="UP001595476"/>
    </source>
</evidence>
<feature type="domain" description="Ketopantoate reductase N-terminal" evidence="12">
    <location>
        <begin position="24"/>
        <end position="172"/>
    </location>
</feature>
<dbReference type="EC" id="1.1.1.169" evidence="3 10"/>
<evidence type="ECO:0000256" key="6">
    <source>
        <dbReference type="ARBA" id="ARBA00022857"/>
    </source>
</evidence>
<evidence type="ECO:0000256" key="4">
    <source>
        <dbReference type="ARBA" id="ARBA00019465"/>
    </source>
</evidence>
<evidence type="ECO:0000256" key="9">
    <source>
        <dbReference type="ARBA" id="ARBA00048793"/>
    </source>
</evidence>
<comment type="caution">
    <text evidence="14">The sequence shown here is derived from an EMBL/GenBank/DDBJ whole genome shotgun (WGS) entry which is preliminary data.</text>
</comment>
<evidence type="ECO:0000256" key="1">
    <source>
        <dbReference type="ARBA" id="ARBA00004994"/>
    </source>
</evidence>
<keyword evidence="7 10" id="KW-0560">Oxidoreductase</keyword>
<evidence type="ECO:0000256" key="5">
    <source>
        <dbReference type="ARBA" id="ARBA00022655"/>
    </source>
</evidence>
<evidence type="ECO:0000256" key="10">
    <source>
        <dbReference type="RuleBase" id="RU362068"/>
    </source>
</evidence>
<evidence type="ECO:0000256" key="11">
    <source>
        <dbReference type="SAM" id="MobiDB-lite"/>
    </source>
</evidence>
<keyword evidence="15" id="KW-1185">Reference proteome</keyword>
<dbReference type="Proteomes" id="UP001595476">
    <property type="component" value="Unassembled WGS sequence"/>
</dbReference>
<evidence type="ECO:0000256" key="8">
    <source>
        <dbReference type="ARBA" id="ARBA00032024"/>
    </source>
</evidence>
<gene>
    <name evidence="14" type="ORF">ACFOEK_06350</name>
</gene>
<dbReference type="Gene3D" id="1.10.1040.10">
    <property type="entry name" value="N-(1-d-carboxylethyl)-l-norvaline Dehydrogenase, domain 2"/>
    <property type="match status" value="1"/>
</dbReference>